<dbReference type="Proteomes" id="UP000034917">
    <property type="component" value="Unassembled WGS sequence"/>
</dbReference>
<dbReference type="Gene3D" id="3.40.630.10">
    <property type="entry name" value="Zn peptidases"/>
    <property type="match status" value="2"/>
</dbReference>
<comment type="caution">
    <text evidence="3">The sequence shown here is derived from an EMBL/GenBank/DDBJ whole genome shotgun (WGS) entry which is preliminary data.</text>
</comment>
<keyword evidence="1" id="KW-0378">Hydrolase</keyword>
<dbReference type="GO" id="GO:0016787">
    <property type="term" value="F:hydrolase activity"/>
    <property type="evidence" value="ECO:0007669"/>
    <property type="project" value="UniProtKB-KW"/>
</dbReference>
<dbReference type="Pfam" id="PF01546">
    <property type="entry name" value="Peptidase_M20"/>
    <property type="match status" value="1"/>
</dbReference>
<dbReference type="Gene3D" id="3.30.70.360">
    <property type="match status" value="1"/>
</dbReference>
<evidence type="ECO:0000313" key="4">
    <source>
        <dbReference type="Proteomes" id="UP000034917"/>
    </source>
</evidence>
<dbReference type="AlphaFoldDB" id="A0A0G0JEH2"/>
<dbReference type="InterPro" id="IPR002933">
    <property type="entry name" value="Peptidase_M20"/>
</dbReference>
<gene>
    <name evidence="3" type="ORF">US40_C0002G0110</name>
</gene>
<dbReference type="EMBL" id="LBSV01000002">
    <property type="protein sequence ID" value="KKQ26576.1"/>
    <property type="molecule type" value="Genomic_DNA"/>
</dbReference>
<dbReference type="InterPro" id="IPR001261">
    <property type="entry name" value="ArgE/DapE_CS"/>
</dbReference>
<keyword evidence="2" id="KW-0862">Zinc</keyword>
<proteinExistence type="predicted"/>
<protein>
    <submittedName>
        <fullName evidence="3">ArgE/DapE-related deacylase</fullName>
    </submittedName>
</protein>
<dbReference type="PROSITE" id="PS00758">
    <property type="entry name" value="ARGE_DAPE_CPG2_1"/>
    <property type="match status" value="1"/>
</dbReference>
<evidence type="ECO:0000256" key="1">
    <source>
        <dbReference type="ARBA" id="ARBA00022801"/>
    </source>
</evidence>
<sequence>MEDQIQKLLKQLVSINSIYPNENNLVLLLEKMFKSDYKITKQKVENKRSNLLVEKGRGKQTILLYSHLDTVDIIEGWKTDPLDLKVIEDRAYGLGSWDMKGGMSTNILSFFNSQPKNFKLKMVFCVDEENISKGGFKLMNSKFMKDVVCVISTEPSFFYGNNGVVIGRPGRTVYQMEITGRPNHYALYDHRIDINLFISEFIKNLRGLYKKNGNKKQFIFIRKINSKTIGMSTPHIINLELDSSIIPPKRSDQIKKEIENIAIKVNTKYSNYFKFKINYLKRETPFLESYEINKNNKYLKILSKSINKITKSKAIPYFRSSIADENIFGSFGKTVLSIGPTGGSAHAPNEWISLSSLEKLYNILNDFLIRVDKSYDLGR</sequence>
<dbReference type="PANTHER" id="PTHR43808">
    <property type="entry name" value="ACETYLORNITHINE DEACETYLASE"/>
    <property type="match status" value="1"/>
</dbReference>
<reference evidence="3 4" key="1">
    <citation type="journal article" date="2015" name="Nature">
        <title>rRNA introns, odd ribosomes, and small enigmatic genomes across a large radiation of phyla.</title>
        <authorList>
            <person name="Brown C.T."/>
            <person name="Hug L.A."/>
            <person name="Thomas B.C."/>
            <person name="Sharon I."/>
            <person name="Castelle C.J."/>
            <person name="Singh A."/>
            <person name="Wilkins M.J."/>
            <person name="Williams K.H."/>
            <person name="Banfield J.F."/>
        </authorList>
    </citation>
    <scope>NUCLEOTIDE SEQUENCE [LARGE SCALE GENOMIC DNA]</scope>
</reference>
<organism evidence="3 4">
    <name type="scientific">Candidatus Roizmanbacteria bacterium GW2011_GWC2_37_13</name>
    <dbReference type="NCBI Taxonomy" id="1618486"/>
    <lineage>
        <taxon>Bacteria</taxon>
        <taxon>Candidatus Roizmaniibacteriota</taxon>
    </lineage>
</organism>
<accession>A0A0G0JEH2</accession>
<dbReference type="SUPFAM" id="SSF53187">
    <property type="entry name" value="Zn-dependent exopeptidases"/>
    <property type="match status" value="1"/>
</dbReference>
<name>A0A0G0JEH2_9BACT</name>
<dbReference type="PANTHER" id="PTHR43808:SF8">
    <property type="entry name" value="PEPTIDASE M20 DIMERISATION DOMAIN-CONTAINING PROTEIN"/>
    <property type="match status" value="1"/>
</dbReference>
<dbReference type="InterPro" id="IPR050072">
    <property type="entry name" value="Peptidase_M20A"/>
</dbReference>
<evidence type="ECO:0000256" key="2">
    <source>
        <dbReference type="ARBA" id="ARBA00022833"/>
    </source>
</evidence>
<evidence type="ECO:0000313" key="3">
    <source>
        <dbReference type="EMBL" id="KKQ26576.1"/>
    </source>
</evidence>